<comment type="caution">
    <text evidence="3">The sequence shown here is derived from an EMBL/GenBank/DDBJ whole genome shotgun (WGS) entry which is preliminary data.</text>
</comment>
<dbReference type="GO" id="GO:0016020">
    <property type="term" value="C:membrane"/>
    <property type="evidence" value="ECO:0007669"/>
    <property type="project" value="TreeGrafter"/>
</dbReference>
<dbReference type="CDD" id="cd02761">
    <property type="entry name" value="MopB_FmdB-FwdB"/>
    <property type="match status" value="1"/>
</dbReference>
<evidence type="ECO:0000313" key="3">
    <source>
        <dbReference type="EMBL" id="RZN68276.1"/>
    </source>
</evidence>
<dbReference type="InterPro" id="IPR006656">
    <property type="entry name" value="Mopterin_OxRdtase"/>
</dbReference>
<reference evidence="3 4" key="1">
    <citation type="journal article" date="2019" name="Nat. Microbiol.">
        <title>Wide diversity of methane and short-chain alkane metabolisms in uncultured archaea.</title>
        <authorList>
            <person name="Borrel G."/>
            <person name="Adam P.S."/>
            <person name="McKay L.J."/>
            <person name="Chen L.X."/>
            <person name="Sierra-Garcia I.N."/>
            <person name="Sieber C.M."/>
            <person name="Letourneur Q."/>
            <person name="Ghozlane A."/>
            <person name="Andersen G.L."/>
            <person name="Li W.J."/>
            <person name="Hallam S.J."/>
            <person name="Muyzer G."/>
            <person name="de Oliveira V.M."/>
            <person name="Inskeep W.P."/>
            <person name="Banfield J.F."/>
            <person name="Gribaldo S."/>
        </authorList>
    </citation>
    <scope>NUCLEOTIDE SEQUENCE [LARGE SCALE GENOMIC DNA]</scope>
    <source>
        <strain evidence="3">NM1b</strain>
    </source>
</reference>
<dbReference type="Pfam" id="PF00384">
    <property type="entry name" value="Molybdopterin"/>
    <property type="match status" value="1"/>
</dbReference>
<sequence>MIIEDVICPFCGSLCDDLTVEVKDNEIAGIENACKLGYSKIIGYEHDRHERPLKRVGDEFKEISYEEGIEEAAKILYNARRPLLYGWASTSCEAIERGIELAVKIGGIIDQTATVCHGPTVLGTQEVGKPSCTLGEVKNRADLVIYWGCNPFHAHPRHAERYSTFTKGYFADKGRKDRKIVLVDIRKTDTEGICDRFIQIEPGSDYKVLTSLIAIIMGEEESIPEDIGGVKKEELLGLAEEMKHANFGMIFFGMGVTMTGPKYKNIAALERLVRELNRHTKFSLMPMRGHYNVAGAGAVFTWRTGFPYAVDFSRGYSYYNPGETTSNDLLTREEVDAMLVVASDPGAHFVNSSVRRMAKIPLIVMDPHPSATSELADLIIPTAICGVEMDGTAYRMDDVPIRFKKLIDSKFKSDFEIIGDIIEKIDKMEGVKD</sequence>
<evidence type="ECO:0000256" key="1">
    <source>
        <dbReference type="ARBA" id="ARBA00023002"/>
    </source>
</evidence>
<feature type="domain" description="Molybdopterin oxidoreductase" evidence="2">
    <location>
        <begin position="48"/>
        <end position="424"/>
    </location>
</feature>
<dbReference type="GO" id="GO:0022904">
    <property type="term" value="P:respiratory electron transport chain"/>
    <property type="evidence" value="ECO:0007669"/>
    <property type="project" value="TreeGrafter"/>
</dbReference>
<dbReference type="SUPFAM" id="SSF53706">
    <property type="entry name" value="Formate dehydrogenase/DMSO reductase, domains 1-3"/>
    <property type="match status" value="1"/>
</dbReference>
<evidence type="ECO:0000313" key="4">
    <source>
        <dbReference type="Proteomes" id="UP000320766"/>
    </source>
</evidence>
<dbReference type="PANTHER" id="PTHR43105:SF14">
    <property type="entry name" value="FORMATE DEHYDROGENASE H"/>
    <property type="match status" value="1"/>
</dbReference>
<dbReference type="EMBL" id="RXIL01000112">
    <property type="protein sequence ID" value="RZN68276.1"/>
    <property type="molecule type" value="Genomic_DNA"/>
</dbReference>
<dbReference type="PANTHER" id="PTHR43105">
    <property type="entry name" value="RESPIRATORY NITRATE REDUCTASE"/>
    <property type="match status" value="1"/>
</dbReference>
<name>A0A520KVQ2_9EURY</name>
<dbReference type="Gene3D" id="3.40.228.10">
    <property type="entry name" value="Dimethylsulfoxide Reductase, domain 2"/>
    <property type="match status" value="2"/>
</dbReference>
<evidence type="ECO:0000259" key="2">
    <source>
        <dbReference type="Pfam" id="PF00384"/>
    </source>
</evidence>
<protein>
    <submittedName>
        <fullName evidence="3">Formylmethanofuran dehydrogenase subunit B</fullName>
    </submittedName>
</protein>
<dbReference type="GO" id="GO:0018493">
    <property type="term" value="F:formylmethanofuran dehydrogenase activity"/>
    <property type="evidence" value="ECO:0007669"/>
    <property type="project" value="InterPro"/>
</dbReference>
<accession>A0A520KVQ2</accession>
<dbReference type="NCBIfam" id="TIGR03129">
    <property type="entry name" value="one_C_dehyd_B"/>
    <property type="match status" value="1"/>
</dbReference>
<dbReference type="GO" id="GO:0003954">
    <property type="term" value="F:NADH dehydrogenase activity"/>
    <property type="evidence" value="ECO:0007669"/>
    <property type="project" value="TreeGrafter"/>
</dbReference>
<dbReference type="AlphaFoldDB" id="A0A520KVQ2"/>
<proteinExistence type="predicted"/>
<gene>
    <name evidence="3" type="ORF">EF807_06190</name>
</gene>
<dbReference type="InterPro" id="IPR050123">
    <property type="entry name" value="Prok_molybdopt-oxidoreductase"/>
</dbReference>
<dbReference type="GO" id="GO:0015948">
    <property type="term" value="P:methanogenesis"/>
    <property type="evidence" value="ECO:0007669"/>
    <property type="project" value="InterPro"/>
</dbReference>
<dbReference type="PIRSF" id="PIRSF005646">
    <property type="entry name" value="FwdB"/>
    <property type="match status" value="1"/>
</dbReference>
<dbReference type="Gene3D" id="3.40.50.740">
    <property type="match status" value="1"/>
</dbReference>
<keyword evidence="1" id="KW-0560">Oxidoreductase</keyword>
<dbReference type="InterPro" id="IPR016457">
    <property type="entry name" value="Formylmethanofuran_DH_bsu"/>
</dbReference>
<dbReference type="Proteomes" id="UP000320766">
    <property type="component" value="Unassembled WGS sequence"/>
</dbReference>
<organism evidence="3 4">
    <name type="scientific">Candidatus Methanolliviera hydrocarbonicum</name>
    <dbReference type="NCBI Taxonomy" id="2491085"/>
    <lineage>
        <taxon>Archaea</taxon>
        <taxon>Methanobacteriati</taxon>
        <taxon>Methanobacteriota</taxon>
        <taxon>Candidatus Methanoliparia</taxon>
        <taxon>Candidatus Methanoliparales</taxon>
        <taxon>Candidatus Methanollivieraceae</taxon>
        <taxon>Candidatus Methanolliviera</taxon>
    </lineage>
</organism>